<dbReference type="PANTHER" id="PTHR23504">
    <property type="entry name" value="MAJOR FACILITATOR SUPERFAMILY DOMAIN-CONTAINING PROTEIN 10"/>
    <property type="match status" value="1"/>
</dbReference>
<dbReference type="Gene3D" id="1.20.1250.20">
    <property type="entry name" value="MFS general substrate transporter like domains"/>
    <property type="match status" value="1"/>
</dbReference>
<proteinExistence type="predicted"/>
<dbReference type="InterPro" id="IPR011701">
    <property type="entry name" value="MFS"/>
</dbReference>
<dbReference type="InterPro" id="IPR020846">
    <property type="entry name" value="MFS_dom"/>
</dbReference>
<feature type="transmembrane region" description="Helical" evidence="7">
    <location>
        <begin position="107"/>
        <end position="125"/>
    </location>
</feature>
<evidence type="ECO:0000256" key="1">
    <source>
        <dbReference type="ARBA" id="ARBA00004141"/>
    </source>
</evidence>
<dbReference type="PROSITE" id="PS50850">
    <property type="entry name" value="MFS"/>
    <property type="match status" value="1"/>
</dbReference>
<dbReference type="Pfam" id="PF07690">
    <property type="entry name" value="MFS_1"/>
    <property type="match status" value="1"/>
</dbReference>
<dbReference type="GO" id="GO:0022857">
    <property type="term" value="F:transmembrane transporter activity"/>
    <property type="evidence" value="ECO:0007669"/>
    <property type="project" value="InterPro"/>
</dbReference>
<dbReference type="AlphaFoldDB" id="A0A0H2RP99"/>
<evidence type="ECO:0000256" key="3">
    <source>
        <dbReference type="ARBA" id="ARBA00022692"/>
    </source>
</evidence>
<evidence type="ECO:0000313" key="9">
    <source>
        <dbReference type="EMBL" id="KLO06636.1"/>
    </source>
</evidence>
<dbReference type="SUPFAM" id="SSF103473">
    <property type="entry name" value="MFS general substrate transporter"/>
    <property type="match status" value="1"/>
</dbReference>
<dbReference type="GO" id="GO:0016020">
    <property type="term" value="C:membrane"/>
    <property type="evidence" value="ECO:0007669"/>
    <property type="project" value="UniProtKB-SubCell"/>
</dbReference>
<evidence type="ECO:0000256" key="7">
    <source>
        <dbReference type="SAM" id="Phobius"/>
    </source>
</evidence>
<feature type="transmembrane region" description="Helical" evidence="7">
    <location>
        <begin position="36"/>
        <end position="54"/>
    </location>
</feature>
<evidence type="ECO:0000259" key="8">
    <source>
        <dbReference type="PROSITE" id="PS50850"/>
    </source>
</evidence>
<protein>
    <submittedName>
        <fullName evidence="9">MFS general substrate transporter</fullName>
    </submittedName>
</protein>
<accession>A0A0H2RP99</accession>
<dbReference type="EMBL" id="KQ086191">
    <property type="protein sequence ID" value="KLO06636.1"/>
    <property type="molecule type" value="Genomic_DNA"/>
</dbReference>
<feature type="transmembrane region" description="Helical" evidence="7">
    <location>
        <begin position="463"/>
        <end position="481"/>
    </location>
</feature>
<feature type="domain" description="Major facilitator superfamily (MFS) profile" evidence="8">
    <location>
        <begin position="35"/>
        <end position="485"/>
    </location>
</feature>
<feature type="transmembrane region" description="Helical" evidence="7">
    <location>
        <begin position="357"/>
        <end position="375"/>
    </location>
</feature>
<evidence type="ECO:0000256" key="4">
    <source>
        <dbReference type="ARBA" id="ARBA00022989"/>
    </source>
</evidence>
<feature type="transmembrane region" description="Helical" evidence="7">
    <location>
        <begin position="387"/>
        <end position="412"/>
    </location>
</feature>
<dbReference type="Proteomes" id="UP000053477">
    <property type="component" value="Unassembled WGS sequence"/>
</dbReference>
<dbReference type="OrthoDB" id="419616at2759"/>
<evidence type="ECO:0000256" key="6">
    <source>
        <dbReference type="SAM" id="MobiDB-lite"/>
    </source>
</evidence>
<dbReference type="InParanoid" id="A0A0H2RP99"/>
<evidence type="ECO:0000256" key="2">
    <source>
        <dbReference type="ARBA" id="ARBA00022448"/>
    </source>
</evidence>
<keyword evidence="2" id="KW-0813">Transport</keyword>
<keyword evidence="4 7" id="KW-1133">Transmembrane helix</keyword>
<reference evidence="9 10" key="1">
    <citation type="submission" date="2015-04" db="EMBL/GenBank/DDBJ databases">
        <title>Complete genome sequence of Schizopora paradoxa KUC8140, a cosmopolitan wood degrader in East Asia.</title>
        <authorList>
            <consortium name="DOE Joint Genome Institute"/>
            <person name="Min B."/>
            <person name="Park H."/>
            <person name="Jang Y."/>
            <person name="Kim J.-J."/>
            <person name="Kim K.H."/>
            <person name="Pangilinan J."/>
            <person name="Lipzen A."/>
            <person name="Riley R."/>
            <person name="Grigoriev I.V."/>
            <person name="Spatafora J.W."/>
            <person name="Choi I.-G."/>
        </authorList>
    </citation>
    <scope>NUCLEOTIDE SEQUENCE [LARGE SCALE GENOMIC DNA]</scope>
    <source>
        <strain evidence="9 10">KUC8140</strain>
    </source>
</reference>
<dbReference type="InterPro" id="IPR036259">
    <property type="entry name" value="MFS_trans_sf"/>
</dbReference>
<keyword evidence="3 7" id="KW-0812">Transmembrane</keyword>
<comment type="subcellular location">
    <subcellularLocation>
        <location evidence="1">Membrane</location>
        <topology evidence="1">Multi-pass membrane protein</topology>
    </subcellularLocation>
</comment>
<keyword evidence="5 7" id="KW-0472">Membrane</keyword>
<feature type="transmembrane region" description="Helical" evidence="7">
    <location>
        <begin position="282"/>
        <end position="303"/>
    </location>
</feature>
<feature type="transmembrane region" description="Helical" evidence="7">
    <location>
        <begin position="323"/>
        <end position="345"/>
    </location>
</feature>
<evidence type="ECO:0000256" key="5">
    <source>
        <dbReference type="ARBA" id="ARBA00023136"/>
    </source>
</evidence>
<dbReference type="PANTHER" id="PTHR23504:SF15">
    <property type="entry name" value="MAJOR FACILITATOR SUPERFAMILY (MFS) PROFILE DOMAIN-CONTAINING PROTEIN"/>
    <property type="match status" value="1"/>
</dbReference>
<gene>
    <name evidence="9" type="ORF">SCHPADRAFT_861189</name>
</gene>
<feature type="transmembrane region" description="Helical" evidence="7">
    <location>
        <begin position="206"/>
        <end position="228"/>
    </location>
</feature>
<feature type="region of interest" description="Disordered" evidence="6">
    <location>
        <begin position="238"/>
        <end position="260"/>
    </location>
</feature>
<evidence type="ECO:0000313" key="10">
    <source>
        <dbReference type="Proteomes" id="UP000053477"/>
    </source>
</evidence>
<organism evidence="9 10">
    <name type="scientific">Schizopora paradoxa</name>
    <dbReference type="NCBI Taxonomy" id="27342"/>
    <lineage>
        <taxon>Eukaryota</taxon>
        <taxon>Fungi</taxon>
        <taxon>Dikarya</taxon>
        <taxon>Basidiomycota</taxon>
        <taxon>Agaricomycotina</taxon>
        <taxon>Agaricomycetes</taxon>
        <taxon>Hymenochaetales</taxon>
        <taxon>Schizoporaceae</taxon>
        <taxon>Schizopora</taxon>
    </lineage>
</organism>
<name>A0A0H2RP99_9AGAM</name>
<keyword evidence="10" id="KW-1185">Reference proteome</keyword>
<feature type="transmembrane region" description="Helical" evidence="7">
    <location>
        <begin position="74"/>
        <end position="95"/>
    </location>
</feature>
<sequence>MILESNDRHEEEQPDETYPIIAPIRSGKTPLPWRQLLLVFGLRAVKPLMFELIFPFVNQMILEIGVVDDPEGVGFYSGLLESIFACMSFICIIPCSNLSDRFGRKPVILATTTGLAISTALFGFSKSFWFMVLTRCIGGGSGGNVASLKTMLAELTDKSNEAVAQTGFAIAYRLGQGIGQPIGGLLSHPERHASLFDSPFWRKHPFALPGLTSATVALVLVVYGYCLLDETHPSKKRKSTQRLSYGAIESRNGSSRRNVQDALPSKVKSPTWSSVIKSTPGLYLLMLNRALLYLAVESMFALYPLFSFTPITSGGLGASEADIGITLAFRALLMLLFMFSSAYLLNRWGSLSVYRTAMALWPATFGLLPVLNYLARREDAGKDGLAFVIVHAVVVSMWALSGLAFPAAAVMVNNIAPSAESINIIISMSELVNAFVEAVSPAFVNSMFAFSIKHNIAGGNLTYFIMVSLTTFGFVQSFWLTDWSPTWRNALRVDDETDGEC</sequence>